<proteinExistence type="predicted"/>
<organism evidence="2 3">
    <name type="scientific">Komagataella phaffii (strain GS115 / ATCC 20864)</name>
    <name type="common">Yeast</name>
    <name type="synonym">Pichia pastoris</name>
    <dbReference type="NCBI Taxonomy" id="644223"/>
    <lineage>
        <taxon>Eukaryota</taxon>
        <taxon>Fungi</taxon>
        <taxon>Dikarya</taxon>
        <taxon>Ascomycota</taxon>
        <taxon>Saccharomycotina</taxon>
        <taxon>Pichiomycetes</taxon>
        <taxon>Pichiales</taxon>
        <taxon>Pichiaceae</taxon>
        <taxon>Komagataella</taxon>
    </lineage>
</organism>
<keyword evidence="3" id="KW-1185">Reference proteome</keyword>
<dbReference type="Proteomes" id="UP000000314">
    <property type="component" value="Chromosome 3"/>
</dbReference>
<evidence type="ECO:0000313" key="3">
    <source>
        <dbReference type="Proteomes" id="UP000000314"/>
    </source>
</evidence>
<dbReference type="RefSeq" id="XP_002492214.1">
    <property type="nucleotide sequence ID" value="XM_002492169.1"/>
</dbReference>
<evidence type="ECO:0000256" key="1">
    <source>
        <dbReference type="SAM" id="Phobius"/>
    </source>
</evidence>
<gene>
    <name evidence="2" type="ordered locus">PAS_chr3_0001</name>
</gene>
<accession>C4R399</accession>
<dbReference type="KEGG" id="ppa:PAS_chr3_0001"/>
<protein>
    <submittedName>
        <fullName evidence="2">Uncharacterized protein</fullName>
    </submittedName>
</protein>
<dbReference type="InParanoid" id="C4R399"/>
<dbReference type="HOGENOM" id="CLU_1402915_0_0_1"/>
<keyword evidence="1" id="KW-0472">Membrane</keyword>
<keyword evidence="1" id="KW-0812">Transmembrane</keyword>
<feature type="transmembrane region" description="Helical" evidence="1">
    <location>
        <begin position="89"/>
        <end position="107"/>
    </location>
</feature>
<keyword evidence="1" id="KW-1133">Transmembrane helix</keyword>
<dbReference type="AlphaFoldDB" id="C4R399"/>
<feature type="transmembrane region" description="Helical" evidence="1">
    <location>
        <begin position="119"/>
        <end position="140"/>
    </location>
</feature>
<reference evidence="2 3" key="1">
    <citation type="journal article" date="2009" name="Nat. Biotechnol.">
        <title>Genome sequence of the recombinant protein production host Pichia pastoris.</title>
        <authorList>
            <person name="De Schutter K."/>
            <person name="Lin Y.C."/>
            <person name="Tiels P."/>
            <person name="Van Hecke A."/>
            <person name="Glinka S."/>
            <person name="Weber-Lehmann J."/>
            <person name="Rouze P."/>
            <person name="Van de Peer Y."/>
            <person name="Callewaert N."/>
        </authorList>
    </citation>
    <scope>NUCLEOTIDE SEQUENCE [LARGE SCALE GENOMIC DNA]</scope>
    <source>
        <strain evidence="3">GS115 / ATCC 20864</strain>
    </source>
</reference>
<dbReference type="EMBL" id="FN392321">
    <property type="protein sequence ID" value="CAY69934.1"/>
    <property type="molecule type" value="Genomic_DNA"/>
</dbReference>
<evidence type="ECO:0000313" key="2">
    <source>
        <dbReference type="EMBL" id="CAY69934.1"/>
    </source>
</evidence>
<dbReference type="GeneID" id="8199698"/>
<sequence length="194" mass="21753">MFLTSKNMVFLNAMEDFYEITYSSTLNPHSGCKGLVAAKSFTFLRRNYDCGDVLTVGQVASSKSNSKENVILPKIARPRPDVRQKKDQALRTNALGDVIFVPFIYVFKPSILRNELPASIIYFLLVGLMHTAILFALIAFRACKYYLKPAESSRFHFASQLVLSVSPALQGFEQPCKSKVTLELKLKVFATLAK</sequence>
<name>C4R399_KOMPG</name>